<comment type="subcellular location">
    <subcellularLocation>
        <location evidence="1">Cell outer membrane</location>
        <topology evidence="1">Multi-pass membrane protein</topology>
    </subcellularLocation>
</comment>
<comment type="similarity">
    <text evidence="7">Belongs to the Slam family.</text>
</comment>
<evidence type="ECO:0000313" key="10">
    <source>
        <dbReference type="EMBL" id="QDJ14230.1"/>
    </source>
</evidence>
<evidence type="ECO:0000256" key="6">
    <source>
        <dbReference type="ARBA" id="ARBA00023237"/>
    </source>
</evidence>
<evidence type="ECO:0000256" key="3">
    <source>
        <dbReference type="ARBA" id="ARBA00022692"/>
    </source>
</evidence>
<evidence type="ECO:0000256" key="5">
    <source>
        <dbReference type="ARBA" id="ARBA00023136"/>
    </source>
</evidence>
<protein>
    <recommendedName>
        <fullName evidence="12">DUF560 domain-containing protein</fullName>
    </recommendedName>
</protein>
<keyword evidence="2" id="KW-1134">Transmembrane beta strand</keyword>
<evidence type="ECO:0000256" key="7">
    <source>
        <dbReference type="ARBA" id="ARBA00023609"/>
    </source>
</evidence>
<feature type="domain" description="Surface lipoprotein assembly modifier C-terminal" evidence="8">
    <location>
        <begin position="207"/>
        <end position="495"/>
    </location>
</feature>
<dbReference type="InterPro" id="IPR057556">
    <property type="entry name" value="TPR_Slam"/>
</dbReference>
<evidence type="ECO:0000259" key="9">
    <source>
        <dbReference type="Pfam" id="PF24575"/>
    </source>
</evidence>
<keyword evidence="6" id="KW-0998">Cell outer membrane</keyword>
<proteinExistence type="inferred from homology"/>
<keyword evidence="11" id="KW-1185">Reference proteome</keyword>
<keyword evidence="3" id="KW-0812">Transmembrane</keyword>
<gene>
    <name evidence="10" type="ORF">CEP48_01800</name>
</gene>
<evidence type="ECO:0008006" key="12">
    <source>
        <dbReference type="Google" id="ProtNLM"/>
    </source>
</evidence>
<keyword evidence="4" id="KW-0732">Signal</keyword>
<dbReference type="Pfam" id="PF24575">
    <property type="entry name" value="TPR_Slam"/>
    <property type="match status" value="1"/>
</dbReference>
<sequence length="495" mass="57424">MKLLPPKKGLVLLSSCLLYLSVQSTLKAETQPVHIQNRDIQPTLSDAERFQDHKAEQIPVNKLKNLPHQAISISLKSLQENKGLLEVALTDAAKRMDAKSLQVLLPIFSVKIDKQNKNDILLYIWAKAIILADQRDFKPSLDYFAVLRKQVPGFNILFLQEQYILLGNKNYYQVKKNIEALSTSDKDNPNIKELLEIIDNKQKLNSYFSFFINQDKNINGVPKDVVAVGGFSSEKRVSSFGLNYSAGLSKYFILAPQLSALLSTNLYGVEYFSAKKYSNATARFETGLEYENGWGGVGLKPFVEQTFYREIYDNTAIPTDSYHRYLLTKGVQLNTWFSPTTRIKNNFSLEYARQNYQYRQYLNGYYYELKDNLYYFFDNFYLRGGVKYLNQHSIYAVNEYIRREINAGIGVNLPYQLFFKTDLSFADKRYKGKYVLIDQNRKDKIYGLYSSLSKKDFKIFGLYPTLNLQYIKNKSNVVFNSYDKFSVFFSLERSF</sequence>
<keyword evidence="5" id="KW-0472">Membrane</keyword>
<organism evidence="10 11">
    <name type="scientific">Mergibacter septicus</name>
    <dbReference type="NCBI Taxonomy" id="221402"/>
    <lineage>
        <taxon>Bacteria</taxon>
        <taxon>Pseudomonadati</taxon>
        <taxon>Pseudomonadota</taxon>
        <taxon>Gammaproteobacteria</taxon>
        <taxon>Pasteurellales</taxon>
        <taxon>Pasteurellaceae</taxon>
        <taxon>Mergibacter</taxon>
    </lineage>
</organism>
<evidence type="ECO:0000256" key="1">
    <source>
        <dbReference type="ARBA" id="ARBA00004571"/>
    </source>
</evidence>
<name>A0A8D4IW81_9PAST</name>
<evidence type="ECO:0000313" key="11">
    <source>
        <dbReference type="Proteomes" id="UP000955338"/>
    </source>
</evidence>
<evidence type="ECO:0000259" key="8">
    <source>
        <dbReference type="Pfam" id="PF04575"/>
    </source>
</evidence>
<dbReference type="RefSeq" id="WP_261919689.1">
    <property type="nucleotide sequence ID" value="NZ_CP022011.1"/>
</dbReference>
<evidence type="ECO:0000256" key="2">
    <source>
        <dbReference type="ARBA" id="ARBA00022452"/>
    </source>
</evidence>
<feature type="domain" description="Surface lipoprotein assembly modifier N-terminal TPR repeats region" evidence="9">
    <location>
        <begin position="72"/>
        <end position="176"/>
    </location>
</feature>
<dbReference type="EMBL" id="CP022011">
    <property type="protein sequence ID" value="QDJ14230.1"/>
    <property type="molecule type" value="Genomic_DNA"/>
</dbReference>
<dbReference type="InterPro" id="IPR007655">
    <property type="entry name" value="Slam_C"/>
</dbReference>
<dbReference type="Proteomes" id="UP000955338">
    <property type="component" value="Chromosome"/>
</dbReference>
<dbReference type="Pfam" id="PF04575">
    <property type="entry name" value="SlipAM"/>
    <property type="match status" value="1"/>
</dbReference>
<accession>A0A8D4IW81</accession>
<dbReference type="AlphaFoldDB" id="A0A8D4IW81"/>
<reference evidence="10" key="1">
    <citation type="submission" date="2017-06" db="EMBL/GenBank/DDBJ databases">
        <title>Genome sequencing of pathogenic and non-pathogenic strains within Bisgaard taxon 40.</title>
        <authorList>
            <person name="Ladner J.T."/>
            <person name="Lovett S.P."/>
            <person name="Koroleva G."/>
            <person name="Lorch J.M."/>
        </authorList>
    </citation>
    <scope>NUCLEOTIDE SEQUENCE</scope>
    <source>
        <strain evidence="10">27576-1-I1</strain>
    </source>
</reference>
<evidence type="ECO:0000256" key="4">
    <source>
        <dbReference type="ARBA" id="ARBA00022729"/>
    </source>
</evidence>